<evidence type="ECO:0000256" key="2">
    <source>
        <dbReference type="ARBA" id="ARBA00023015"/>
    </source>
</evidence>
<accession>A0A1C3J9D6</accession>
<dbReference type="EMBL" id="FLQZ01000005">
    <property type="protein sequence ID" value="SBT11666.1"/>
    <property type="molecule type" value="Genomic_DNA"/>
</dbReference>
<keyword evidence="3" id="KW-0238">DNA-binding</keyword>
<sequence>MMTIEQQLSRLDLNLLVSLSVLIKERNVTRAANTLYLSQPAMSRTLSRLRELFDDPLFYRESNGLVPTQKALELQAPLDELLLAMRSLVTKSAFDPAECVQTFVVSVPPLMSRMLSVPLAERFMHDAPNASLIEYPIAKTPTSQLLSRDVDFTIHIEAPSNPIEFPYVSLGQIYPVFYVSENHPLAQAENVTLEQCLESRFVDLTLDIRSNYGLQHPVDTYLVKNGMQRDIAFKSGQLLTLVEVMQSSNTILVATHKLTELEGIGDKIVPIFSLDNVPELMFELFLIEHKRTVTSPAHQWFKNLVVSVIEDVVCDS</sequence>
<dbReference type="SUPFAM" id="SSF53850">
    <property type="entry name" value="Periplasmic binding protein-like II"/>
    <property type="match status" value="1"/>
</dbReference>
<dbReference type="AlphaFoldDB" id="A0A1C3J9D6"/>
<dbReference type="SUPFAM" id="SSF46785">
    <property type="entry name" value="Winged helix' DNA-binding domain"/>
    <property type="match status" value="1"/>
</dbReference>
<dbReference type="Gene3D" id="1.10.10.10">
    <property type="entry name" value="Winged helix-like DNA-binding domain superfamily/Winged helix DNA-binding domain"/>
    <property type="match status" value="1"/>
</dbReference>
<dbReference type="InterPro" id="IPR000847">
    <property type="entry name" value="LysR_HTH_N"/>
</dbReference>
<dbReference type="InterPro" id="IPR036390">
    <property type="entry name" value="WH_DNA-bd_sf"/>
</dbReference>
<dbReference type="PANTHER" id="PTHR30118">
    <property type="entry name" value="HTH-TYPE TRANSCRIPTIONAL REGULATOR LEUO-RELATED"/>
    <property type="match status" value="1"/>
</dbReference>
<proteinExistence type="inferred from homology"/>
<reference evidence="7" key="1">
    <citation type="submission" date="2016-06" db="EMBL/GenBank/DDBJ databases">
        <authorList>
            <person name="Rodrigo-Torres L."/>
            <person name="Arahal D.R."/>
        </authorList>
    </citation>
    <scope>NUCLEOTIDE SEQUENCE [LARGE SCALE GENOMIC DNA]</scope>
    <source>
        <strain evidence="7">CECT 7224</strain>
    </source>
</reference>
<name>A0A1C3J9D6_9VIBR</name>
<evidence type="ECO:0000256" key="4">
    <source>
        <dbReference type="ARBA" id="ARBA00023163"/>
    </source>
</evidence>
<dbReference type="GO" id="GO:0003677">
    <property type="term" value="F:DNA binding"/>
    <property type="evidence" value="ECO:0007669"/>
    <property type="project" value="UniProtKB-KW"/>
</dbReference>
<dbReference type="GO" id="GO:0003700">
    <property type="term" value="F:DNA-binding transcription factor activity"/>
    <property type="evidence" value="ECO:0007669"/>
    <property type="project" value="InterPro"/>
</dbReference>
<dbReference type="InterPro" id="IPR005119">
    <property type="entry name" value="LysR_subst-bd"/>
</dbReference>
<dbReference type="Pfam" id="PF03466">
    <property type="entry name" value="LysR_substrate"/>
    <property type="match status" value="1"/>
</dbReference>
<keyword evidence="7" id="KW-1185">Reference proteome</keyword>
<dbReference type="InterPro" id="IPR036388">
    <property type="entry name" value="WH-like_DNA-bd_sf"/>
</dbReference>
<evidence type="ECO:0000259" key="5">
    <source>
        <dbReference type="PROSITE" id="PS50931"/>
    </source>
</evidence>
<evidence type="ECO:0000313" key="6">
    <source>
        <dbReference type="EMBL" id="SBT11666.1"/>
    </source>
</evidence>
<dbReference type="Gene3D" id="3.40.190.10">
    <property type="entry name" value="Periplasmic binding protein-like II"/>
    <property type="match status" value="2"/>
</dbReference>
<dbReference type="PANTHER" id="PTHR30118:SF6">
    <property type="entry name" value="HTH-TYPE TRANSCRIPTIONAL REGULATOR LEUO"/>
    <property type="match status" value="1"/>
</dbReference>
<keyword evidence="4" id="KW-0804">Transcription</keyword>
<protein>
    <submittedName>
        <fullName evidence="6">HTH-type transcriptional regulator LeuO</fullName>
    </submittedName>
</protein>
<evidence type="ECO:0000313" key="7">
    <source>
        <dbReference type="Proteomes" id="UP000092819"/>
    </source>
</evidence>
<dbReference type="PROSITE" id="PS50931">
    <property type="entry name" value="HTH_LYSR"/>
    <property type="match status" value="1"/>
</dbReference>
<evidence type="ECO:0000256" key="3">
    <source>
        <dbReference type="ARBA" id="ARBA00023125"/>
    </source>
</evidence>
<feature type="domain" description="HTH lysR-type" evidence="5">
    <location>
        <begin position="11"/>
        <end position="68"/>
    </location>
</feature>
<organism evidence="6 7">
    <name type="scientific">Vibrio celticus</name>
    <dbReference type="NCBI Taxonomy" id="446372"/>
    <lineage>
        <taxon>Bacteria</taxon>
        <taxon>Pseudomonadati</taxon>
        <taxon>Pseudomonadota</taxon>
        <taxon>Gammaproteobacteria</taxon>
        <taxon>Vibrionales</taxon>
        <taxon>Vibrionaceae</taxon>
        <taxon>Vibrio</taxon>
    </lineage>
</organism>
<dbReference type="Proteomes" id="UP000092819">
    <property type="component" value="Unassembled WGS sequence"/>
</dbReference>
<dbReference type="InterPro" id="IPR050389">
    <property type="entry name" value="LysR-type_TF"/>
</dbReference>
<evidence type="ECO:0000256" key="1">
    <source>
        <dbReference type="ARBA" id="ARBA00009437"/>
    </source>
</evidence>
<dbReference type="Pfam" id="PF00126">
    <property type="entry name" value="HTH_1"/>
    <property type="match status" value="1"/>
</dbReference>
<dbReference type="RefSeq" id="WP_065675382.1">
    <property type="nucleotide sequence ID" value="NZ_AP025464.1"/>
</dbReference>
<keyword evidence="2" id="KW-0805">Transcription regulation</keyword>
<gene>
    <name evidence="6" type="primary">leuO_2</name>
    <name evidence="6" type="ORF">VCE7224_00382</name>
</gene>
<comment type="similarity">
    <text evidence="1">Belongs to the LysR transcriptional regulatory family.</text>
</comment>
<dbReference type="PRINTS" id="PR00039">
    <property type="entry name" value="HTHLYSR"/>
</dbReference>